<feature type="region of interest" description="Disordered" evidence="1">
    <location>
        <begin position="271"/>
        <end position="307"/>
    </location>
</feature>
<feature type="compositionally biased region" description="Basic and acidic residues" evidence="1">
    <location>
        <begin position="271"/>
        <end position="283"/>
    </location>
</feature>
<dbReference type="EMBL" id="JAHGAV010000051">
    <property type="protein sequence ID" value="KAG6934847.1"/>
    <property type="molecule type" value="Genomic_DNA"/>
</dbReference>
<dbReference type="Proteomes" id="UP000765507">
    <property type="component" value="Unassembled WGS sequence"/>
</dbReference>
<feature type="non-terminal residue" evidence="2">
    <location>
        <position position="1"/>
    </location>
</feature>
<comment type="caution">
    <text evidence="2">The sequence shown here is derived from an EMBL/GenBank/DDBJ whole genome shotgun (WGS) entry which is preliminary data.</text>
</comment>
<keyword evidence="3" id="KW-1185">Reference proteome</keyword>
<feature type="region of interest" description="Disordered" evidence="1">
    <location>
        <begin position="169"/>
        <end position="206"/>
    </location>
</feature>
<evidence type="ECO:0000256" key="1">
    <source>
        <dbReference type="SAM" id="MobiDB-lite"/>
    </source>
</evidence>
<reference evidence="2 3" key="1">
    <citation type="journal article" date="2020" name="G3 (Bethesda)">
        <title>Draft Genome of the Common Snapping Turtle, Chelydra serpentina, a Model for Phenotypic Plasticity in Reptiles.</title>
        <authorList>
            <person name="Das D."/>
            <person name="Singh S.K."/>
            <person name="Bierstedt J."/>
            <person name="Erickson A."/>
            <person name="Galli G.L.J."/>
            <person name="Crossley D.A. 2nd"/>
            <person name="Rhen T."/>
        </authorList>
    </citation>
    <scope>NUCLEOTIDE SEQUENCE [LARGE SCALE GENOMIC DNA]</scope>
    <source>
        <strain evidence="2">KW</strain>
    </source>
</reference>
<dbReference type="AlphaFoldDB" id="A0A8T1T1M2"/>
<proteinExistence type="predicted"/>
<sequence>AVISGWGWGWWSLTLCRSVPQNEKENTSYDVDTLQDEEGDLLEFPGAELLLSKKTLSLSTEELLATLQGQVQSLTMQNQELLEKIQILENYEKDESDVGPSEDFVPIVLYDALKSEFDRLGEQHAEAQAALQALEGSRPHGASCELVPVETYKQLKAEYEAQIQALEEALQGSSAPAEPEGEGQEPGRAGVQAEGSSSEGGAGAAAVEELTKTLAETRQKHEAAAAEVQLLREQIQLGILSVEEAAASSGSELETARAALREAQEALLERDQRVKDLEGRLDAQGEAAGRGRPAEEPGEAAAEPRAA</sequence>
<accession>A0A8T1T1M2</accession>
<protein>
    <submittedName>
        <fullName evidence="2">Ankyrin repeat domain 24</fullName>
    </submittedName>
</protein>
<organism evidence="2 3">
    <name type="scientific">Chelydra serpentina</name>
    <name type="common">Snapping turtle</name>
    <name type="synonym">Testudo serpentina</name>
    <dbReference type="NCBI Taxonomy" id="8475"/>
    <lineage>
        <taxon>Eukaryota</taxon>
        <taxon>Metazoa</taxon>
        <taxon>Chordata</taxon>
        <taxon>Craniata</taxon>
        <taxon>Vertebrata</taxon>
        <taxon>Euteleostomi</taxon>
        <taxon>Archelosauria</taxon>
        <taxon>Testudinata</taxon>
        <taxon>Testudines</taxon>
        <taxon>Cryptodira</taxon>
        <taxon>Durocryptodira</taxon>
        <taxon>Americhelydia</taxon>
        <taxon>Chelydroidea</taxon>
        <taxon>Chelydridae</taxon>
        <taxon>Chelydra</taxon>
    </lineage>
</organism>
<feature type="non-terminal residue" evidence="2">
    <location>
        <position position="307"/>
    </location>
</feature>
<gene>
    <name evidence="2" type="primary">ANKRD24</name>
    <name evidence="2" type="ORF">G0U57_016258</name>
</gene>
<dbReference type="OrthoDB" id="341259at2759"/>
<evidence type="ECO:0000313" key="2">
    <source>
        <dbReference type="EMBL" id="KAG6934847.1"/>
    </source>
</evidence>
<feature type="compositionally biased region" description="Low complexity" evidence="1">
    <location>
        <begin position="186"/>
        <end position="197"/>
    </location>
</feature>
<evidence type="ECO:0000313" key="3">
    <source>
        <dbReference type="Proteomes" id="UP000765507"/>
    </source>
</evidence>
<name>A0A8T1T1M2_CHESE</name>